<name>A0ABV8DHM1_9BURK</name>
<sequence length="122" mass="12776">MLTFAAMTTPAKARGAALSLHDPAGATGDLASDHGALRPAAVSHAHYWPCELLNAFVLKMAATGHCVNTAMMLGHRPYALEQLAVARAIQDHSLNALALRLQAYFDVAAPQGCAVVAEISEV</sequence>
<reference evidence="2" key="1">
    <citation type="journal article" date="2019" name="Int. J. Syst. Evol. Microbiol.">
        <title>The Global Catalogue of Microorganisms (GCM) 10K type strain sequencing project: providing services to taxonomists for standard genome sequencing and annotation.</title>
        <authorList>
            <consortium name="The Broad Institute Genomics Platform"/>
            <consortium name="The Broad Institute Genome Sequencing Center for Infectious Disease"/>
            <person name="Wu L."/>
            <person name="Ma J."/>
        </authorList>
    </citation>
    <scope>NUCLEOTIDE SEQUENCE [LARGE SCALE GENOMIC DNA]</scope>
    <source>
        <strain evidence="2">CCUG 2113</strain>
    </source>
</reference>
<dbReference type="RefSeq" id="WP_055401424.1">
    <property type="nucleotide sequence ID" value="NZ_JAMXAX010000171.1"/>
</dbReference>
<keyword evidence="2" id="KW-1185">Reference proteome</keyword>
<proteinExistence type="predicted"/>
<evidence type="ECO:0000313" key="1">
    <source>
        <dbReference type="EMBL" id="MFC3938066.1"/>
    </source>
</evidence>
<dbReference type="Proteomes" id="UP001595693">
    <property type="component" value="Unassembled WGS sequence"/>
</dbReference>
<organism evidence="1 2">
    <name type="scientific">Acidovorax facilis</name>
    <dbReference type="NCBI Taxonomy" id="12917"/>
    <lineage>
        <taxon>Bacteria</taxon>
        <taxon>Pseudomonadati</taxon>
        <taxon>Pseudomonadota</taxon>
        <taxon>Betaproteobacteria</taxon>
        <taxon>Burkholderiales</taxon>
        <taxon>Comamonadaceae</taxon>
        <taxon>Acidovorax</taxon>
    </lineage>
</organism>
<protein>
    <submittedName>
        <fullName evidence="1">Uncharacterized protein</fullName>
    </submittedName>
</protein>
<accession>A0ABV8DHM1</accession>
<comment type="caution">
    <text evidence="1">The sequence shown here is derived from an EMBL/GenBank/DDBJ whole genome shotgun (WGS) entry which is preliminary data.</text>
</comment>
<gene>
    <name evidence="1" type="ORF">ACFOW3_25945</name>
</gene>
<evidence type="ECO:0000313" key="2">
    <source>
        <dbReference type="Proteomes" id="UP001595693"/>
    </source>
</evidence>
<dbReference type="EMBL" id="JBHSAJ010000164">
    <property type="protein sequence ID" value="MFC3938066.1"/>
    <property type="molecule type" value="Genomic_DNA"/>
</dbReference>